<dbReference type="FunFam" id="1.20.1280.290:FF:000009">
    <property type="entry name" value="PQ loop repeat family protein"/>
    <property type="match status" value="1"/>
</dbReference>
<keyword evidence="2 5" id="KW-0812">Transmembrane</keyword>
<dbReference type="GO" id="GO:0015174">
    <property type="term" value="F:basic amino acid transmembrane transporter activity"/>
    <property type="evidence" value="ECO:0007669"/>
    <property type="project" value="TreeGrafter"/>
</dbReference>
<keyword evidence="4 5" id="KW-0472">Membrane</keyword>
<sequence>MSEGNHPVLSGAFGTLSMLIWIGVYFPQLLKSYRSKSVEGVSVGWLILWILGDITNLSGAILVDGIPSQIVIATYYVIMDSVLIYQFQVYNHKKDAADEEVWSVVKFVGILLPTVLLGWILTGAGSSLGIMLGWSSACLYLSSRAPQLWKNYSSNSTGNLSMYLFLLAMLGNTTYGASVIAFSTDFAYLMKQAPWLLGSLGTLCLDATLLMQFYWYRTKEPSSKVDLNEAYASL</sequence>
<organism evidence="6">
    <name type="scientific">Eutreptiella gymnastica</name>
    <dbReference type="NCBI Taxonomy" id="73025"/>
    <lineage>
        <taxon>Eukaryota</taxon>
        <taxon>Discoba</taxon>
        <taxon>Euglenozoa</taxon>
        <taxon>Euglenida</taxon>
        <taxon>Spirocuta</taxon>
        <taxon>Euglenophyceae</taxon>
        <taxon>Eutreptiales</taxon>
        <taxon>Eutreptiaceae</taxon>
        <taxon>Eutreptiella</taxon>
    </lineage>
</organism>
<feature type="transmembrane region" description="Helical" evidence="5">
    <location>
        <begin position="195"/>
        <end position="216"/>
    </location>
</feature>
<feature type="transmembrane region" description="Helical" evidence="5">
    <location>
        <begin position="7"/>
        <end position="26"/>
    </location>
</feature>
<protein>
    <recommendedName>
        <fullName evidence="7">PQ-loop-domain-containing protein</fullName>
    </recommendedName>
</protein>
<accession>A0A7S1ISH5</accession>
<name>A0A7S1ISH5_9EUGL</name>
<keyword evidence="3 5" id="KW-1133">Transmembrane helix</keyword>
<evidence type="ECO:0000256" key="1">
    <source>
        <dbReference type="ARBA" id="ARBA00004141"/>
    </source>
</evidence>
<dbReference type="PANTHER" id="PTHR16201:SF34">
    <property type="entry name" value="LYSOSOMAL AMINO ACID TRANSPORTER 1"/>
    <property type="match status" value="1"/>
</dbReference>
<feature type="transmembrane region" description="Helical" evidence="5">
    <location>
        <begin position="162"/>
        <end position="183"/>
    </location>
</feature>
<feature type="transmembrane region" description="Helical" evidence="5">
    <location>
        <begin position="110"/>
        <end position="141"/>
    </location>
</feature>
<evidence type="ECO:0000256" key="2">
    <source>
        <dbReference type="ARBA" id="ARBA00022692"/>
    </source>
</evidence>
<feature type="transmembrane region" description="Helical" evidence="5">
    <location>
        <begin position="70"/>
        <end position="90"/>
    </location>
</feature>
<evidence type="ECO:0000256" key="4">
    <source>
        <dbReference type="ARBA" id="ARBA00023136"/>
    </source>
</evidence>
<evidence type="ECO:0000256" key="5">
    <source>
        <dbReference type="SAM" id="Phobius"/>
    </source>
</evidence>
<proteinExistence type="predicted"/>
<evidence type="ECO:0000256" key="3">
    <source>
        <dbReference type="ARBA" id="ARBA00022989"/>
    </source>
</evidence>
<evidence type="ECO:0000313" key="6">
    <source>
        <dbReference type="EMBL" id="CAD9021016.1"/>
    </source>
</evidence>
<dbReference type="Gene3D" id="1.20.1280.290">
    <property type="match status" value="2"/>
</dbReference>
<dbReference type="GO" id="GO:0098852">
    <property type="term" value="C:lytic vacuole membrane"/>
    <property type="evidence" value="ECO:0007669"/>
    <property type="project" value="UniProtKB-ARBA"/>
</dbReference>
<dbReference type="InterPro" id="IPR006603">
    <property type="entry name" value="PQ-loop_rpt"/>
</dbReference>
<dbReference type="AlphaFoldDB" id="A0A7S1ISH5"/>
<dbReference type="Pfam" id="PF04193">
    <property type="entry name" value="PQ-loop"/>
    <property type="match status" value="2"/>
</dbReference>
<comment type="subcellular location">
    <subcellularLocation>
        <location evidence="1">Membrane</location>
        <topology evidence="1">Multi-pass membrane protein</topology>
    </subcellularLocation>
</comment>
<feature type="transmembrane region" description="Helical" evidence="5">
    <location>
        <begin position="46"/>
        <end position="63"/>
    </location>
</feature>
<dbReference type="SMART" id="SM00679">
    <property type="entry name" value="CTNS"/>
    <property type="match status" value="2"/>
</dbReference>
<dbReference type="InterPro" id="IPR051415">
    <property type="entry name" value="LAAT-1"/>
</dbReference>
<dbReference type="EMBL" id="HBGA01086061">
    <property type="protein sequence ID" value="CAD9021016.1"/>
    <property type="molecule type" value="Transcribed_RNA"/>
</dbReference>
<gene>
    <name evidence="6" type="ORF">EGYM00392_LOCUS32131</name>
</gene>
<dbReference type="PANTHER" id="PTHR16201">
    <property type="entry name" value="SEVEN TRANSMEMBRANE PROTEIN 1-RELATED"/>
    <property type="match status" value="1"/>
</dbReference>
<reference evidence="6" key="1">
    <citation type="submission" date="2021-01" db="EMBL/GenBank/DDBJ databases">
        <authorList>
            <person name="Corre E."/>
            <person name="Pelletier E."/>
            <person name="Niang G."/>
            <person name="Scheremetjew M."/>
            <person name="Finn R."/>
            <person name="Kale V."/>
            <person name="Holt S."/>
            <person name="Cochrane G."/>
            <person name="Meng A."/>
            <person name="Brown T."/>
            <person name="Cohen L."/>
        </authorList>
    </citation>
    <scope>NUCLEOTIDE SEQUENCE</scope>
    <source>
        <strain evidence="6">NIES-381</strain>
    </source>
</reference>
<evidence type="ECO:0008006" key="7">
    <source>
        <dbReference type="Google" id="ProtNLM"/>
    </source>
</evidence>